<dbReference type="GeneID" id="13444683"/>
<feature type="transmembrane region" description="Helical" evidence="2">
    <location>
        <begin position="156"/>
        <end position="180"/>
    </location>
</feature>
<reference evidence="3" key="2">
    <citation type="submission" date="2011-03" db="EMBL/GenBank/DDBJ databases">
        <title>Comparative genomics and transcriptomics of Neospora caninum and Toxoplasma gondii.</title>
        <authorList>
            <person name="Reid A.J."/>
            <person name="Sohal A."/>
            <person name="Harris D."/>
            <person name="Quail M."/>
            <person name="Sanders M."/>
            <person name="Berriman M."/>
            <person name="Wastling J.M."/>
            <person name="Pain A."/>
        </authorList>
    </citation>
    <scope>NUCLEOTIDE SEQUENCE</scope>
    <source>
        <strain evidence="3">Liverpool</strain>
    </source>
</reference>
<gene>
    <name evidence="4" type="ORF">BN1204_017670</name>
    <name evidence="3" type="ORF">NCLIV_017670</name>
</gene>
<evidence type="ECO:0000313" key="5">
    <source>
        <dbReference type="Proteomes" id="UP000007494"/>
    </source>
</evidence>
<organism evidence="3 5">
    <name type="scientific">Neospora caninum (strain Liverpool)</name>
    <dbReference type="NCBI Taxonomy" id="572307"/>
    <lineage>
        <taxon>Eukaryota</taxon>
        <taxon>Sar</taxon>
        <taxon>Alveolata</taxon>
        <taxon>Apicomplexa</taxon>
        <taxon>Conoidasida</taxon>
        <taxon>Coccidia</taxon>
        <taxon>Eucoccidiorida</taxon>
        <taxon>Eimeriorina</taxon>
        <taxon>Sarcocystidae</taxon>
        <taxon>Neospora</taxon>
    </lineage>
</organism>
<keyword evidence="5" id="KW-1185">Reference proteome</keyword>
<evidence type="ECO:0000256" key="1">
    <source>
        <dbReference type="SAM" id="MobiDB-lite"/>
    </source>
</evidence>
<dbReference type="Pfam" id="PF15159">
    <property type="entry name" value="PIG-Y"/>
    <property type="match status" value="1"/>
</dbReference>
<dbReference type="EMBL" id="FR823387">
    <property type="protein sequence ID" value="CBZ51975.1"/>
    <property type="molecule type" value="Genomic_DNA"/>
</dbReference>
<evidence type="ECO:0000256" key="2">
    <source>
        <dbReference type="SAM" id="Phobius"/>
    </source>
</evidence>
<dbReference type="OrthoDB" id="2157498at2759"/>
<reference evidence="3" key="1">
    <citation type="submission" date="2011-02" db="EMBL/GenBank/DDBJ databases">
        <authorList>
            <person name="Aslett M."/>
        </authorList>
    </citation>
    <scope>NUCLEOTIDE SEQUENCE</scope>
    <source>
        <strain evidence="3">Liverpool</strain>
    </source>
</reference>
<reference evidence="4" key="4">
    <citation type="journal article" date="2015" name="PLoS ONE">
        <title>Comprehensive Evaluation of Toxoplasma gondii VEG and Neospora caninum LIV Genomes with Tachyzoite Stage Transcriptome and Proteome Defines Novel Transcript Features.</title>
        <authorList>
            <person name="Ramaprasad A."/>
            <person name="Mourier T."/>
            <person name="Naeem R."/>
            <person name="Malas T.B."/>
            <person name="Moussa E."/>
            <person name="Panigrahi A."/>
            <person name="Vermont S.J."/>
            <person name="Otto T.D."/>
            <person name="Wastling J."/>
            <person name="Pain A."/>
        </authorList>
    </citation>
    <scope>NUCLEOTIDE SEQUENCE</scope>
    <source>
        <strain evidence="4">Liverpool</strain>
    </source>
</reference>
<evidence type="ECO:0000313" key="4">
    <source>
        <dbReference type="EMBL" id="CEL65936.1"/>
    </source>
</evidence>
<dbReference type="VEuPathDB" id="ToxoDB:NCLIV_017670"/>
<feature type="region of interest" description="Disordered" evidence="1">
    <location>
        <begin position="1"/>
        <end position="22"/>
    </location>
</feature>
<dbReference type="eggNOG" id="ENOG502QZPU">
    <property type="taxonomic scope" value="Eukaryota"/>
</dbReference>
<proteinExistence type="predicted"/>
<dbReference type="RefSeq" id="XP_003882008.1">
    <property type="nucleotide sequence ID" value="XM_003881959.1"/>
</dbReference>
<dbReference type="PANTHER" id="PTHR36485:SF1">
    <property type="entry name" value="TRANSMEMBRANE PROTEIN"/>
    <property type="match status" value="1"/>
</dbReference>
<keyword evidence="2" id="KW-1133">Transmembrane helix</keyword>
<keyword evidence="2" id="KW-0812">Transmembrane</keyword>
<dbReference type="InParanoid" id="F0VE32"/>
<dbReference type="EMBL" id="LN714480">
    <property type="protein sequence ID" value="CEL65936.1"/>
    <property type="molecule type" value="Genomic_DNA"/>
</dbReference>
<evidence type="ECO:0008006" key="6">
    <source>
        <dbReference type="Google" id="ProtNLM"/>
    </source>
</evidence>
<dbReference type="PANTHER" id="PTHR36485">
    <property type="entry name" value="OS01G0939000 PROTEIN"/>
    <property type="match status" value="1"/>
</dbReference>
<dbReference type="Proteomes" id="UP000007494">
    <property type="component" value="Chromosome VI"/>
</dbReference>
<dbReference type="OMA" id="PEKWRIC"/>
<evidence type="ECO:0000313" key="3">
    <source>
        <dbReference type="EMBL" id="CBZ51975.1"/>
    </source>
</evidence>
<accession>F0VE32</accession>
<sequence>MKGTRERAVQTDSPRSDPDPSRQVLCGHCLPRTNEVTAFVFSADAGRGFCSSRCSGCSCVNTGQFSLPPESAPERRFRKAESRGGLKKTQEKWRLCERGADELPPWQFRSTEKGRAHDKDGAKFYLHQGADRPDDALDLASVAAAEPSLPILDPGMVAATGAFLLLFAGFIFVTCLYAMVISKLDWGSTAETNTRPVHEGEQEGRSAVEAIRDDYYYCLLAPLSLVTLFPFVHWNWLSMKFFRHA</sequence>
<protein>
    <recommendedName>
        <fullName evidence="6">Transmembrane protein</fullName>
    </recommendedName>
</protein>
<keyword evidence="2" id="KW-0472">Membrane</keyword>
<name>F0VE32_NEOCL</name>
<feature type="transmembrane region" description="Helical" evidence="2">
    <location>
        <begin position="215"/>
        <end position="236"/>
    </location>
</feature>
<feature type="compositionally biased region" description="Basic and acidic residues" evidence="1">
    <location>
        <begin position="1"/>
        <end position="20"/>
    </location>
</feature>
<dbReference type="InterPro" id="IPR029164">
    <property type="entry name" value="PIG-Y"/>
</dbReference>
<reference evidence="5" key="3">
    <citation type="journal article" date="2012" name="PLoS Pathog.">
        <title>Comparative genomics of the apicomplexan parasites Toxoplasma gondii and Neospora caninum: Coccidia differing in host range and transmission strategy.</title>
        <authorList>
            <person name="Reid A.J."/>
            <person name="Vermont S.J."/>
            <person name="Cotton J.A."/>
            <person name="Harris D."/>
            <person name="Hill-Cawthorne G.A."/>
            <person name="Konen-Waisman S."/>
            <person name="Latham S.M."/>
            <person name="Mourier T."/>
            <person name="Norton R."/>
            <person name="Quail M.A."/>
            <person name="Sanders M."/>
            <person name="Shanmugam D."/>
            <person name="Sohal A."/>
            <person name="Wasmuth J.D."/>
            <person name="Brunk B."/>
            <person name="Grigg M.E."/>
            <person name="Howard J.C."/>
            <person name="Parkinson J."/>
            <person name="Roos D.S."/>
            <person name="Trees A.J."/>
            <person name="Berriman M."/>
            <person name="Pain A."/>
            <person name="Wastling J.M."/>
        </authorList>
    </citation>
    <scope>NUCLEOTIDE SEQUENCE [LARGE SCALE GENOMIC DNA]</scope>
    <source>
        <strain evidence="5">Liverpool</strain>
    </source>
</reference>
<dbReference type="AlphaFoldDB" id="F0VE32"/>